<dbReference type="Gene3D" id="1.10.10.140">
    <property type="entry name" value="Cytochrome c oxidase, subunit VIb"/>
    <property type="match status" value="1"/>
</dbReference>
<dbReference type="InterPro" id="IPR003213">
    <property type="entry name" value="Cyt_c_oxidase_su6B"/>
</dbReference>
<evidence type="ECO:0000256" key="1">
    <source>
        <dbReference type="ARBA" id="ARBA00004173"/>
    </source>
</evidence>
<gene>
    <name evidence="4" type="ORF">HHI36_011598</name>
</gene>
<dbReference type="EMBL" id="JABFTP020000001">
    <property type="protein sequence ID" value="KAL3267475.1"/>
    <property type="molecule type" value="Genomic_DNA"/>
</dbReference>
<keyword evidence="3" id="KW-1015">Disulfide bond</keyword>
<dbReference type="GO" id="GO:0016020">
    <property type="term" value="C:membrane"/>
    <property type="evidence" value="ECO:0007669"/>
    <property type="project" value="UniProtKB-ARBA"/>
</dbReference>
<evidence type="ECO:0000256" key="3">
    <source>
        <dbReference type="ARBA" id="ARBA00023157"/>
    </source>
</evidence>
<evidence type="ECO:0008006" key="6">
    <source>
        <dbReference type="Google" id="ProtNLM"/>
    </source>
</evidence>
<dbReference type="InterPro" id="IPR036549">
    <property type="entry name" value="CX6/COA6-like_sf"/>
</dbReference>
<evidence type="ECO:0000313" key="5">
    <source>
        <dbReference type="Proteomes" id="UP001516400"/>
    </source>
</evidence>
<dbReference type="PANTHER" id="PTHR11387">
    <property type="entry name" value="CYTOCHROME C OXIDASE SUBUNIT 6B"/>
    <property type="match status" value="1"/>
</dbReference>
<comment type="caution">
    <text evidence="4">The sequence shown here is derived from an EMBL/GenBank/DDBJ whole genome shotgun (WGS) entry which is preliminary data.</text>
</comment>
<keyword evidence="2" id="KW-0496">Mitochondrion</keyword>
<evidence type="ECO:0000256" key="2">
    <source>
        <dbReference type="ARBA" id="ARBA00023128"/>
    </source>
</evidence>
<dbReference type="Proteomes" id="UP001516400">
    <property type="component" value="Unassembled WGS sequence"/>
</dbReference>
<dbReference type="SUPFAM" id="SSF47694">
    <property type="entry name" value="Cytochrome c oxidase subunit h"/>
    <property type="match status" value="1"/>
</dbReference>
<keyword evidence="5" id="KW-1185">Reference proteome</keyword>
<evidence type="ECO:0000313" key="4">
    <source>
        <dbReference type="EMBL" id="KAL3267475.1"/>
    </source>
</evidence>
<protein>
    <recommendedName>
        <fullName evidence="6">Cytochrome c oxidase subunit</fullName>
    </recommendedName>
</protein>
<dbReference type="Pfam" id="PF02297">
    <property type="entry name" value="COX6B"/>
    <property type="match status" value="1"/>
</dbReference>
<dbReference type="AlphaFoldDB" id="A0ABD2MM79"/>
<proteinExistence type="predicted"/>
<accession>A0ABD2MM79</accession>
<sequence length="93" mass="10962">MPSKEYLKKLQQGESTLCPDPRYTTTNVTNWCYRSFLDWHACQRLMGKNHKPCMYFRSAYGQLCPNAWIAQWEEQMKDGTFPGLLPPDPEEKE</sequence>
<dbReference type="InterPro" id="IPR048280">
    <property type="entry name" value="COX6B-like"/>
</dbReference>
<name>A0ABD2MM79_9CUCU</name>
<dbReference type="GO" id="GO:0005739">
    <property type="term" value="C:mitochondrion"/>
    <property type="evidence" value="ECO:0007669"/>
    <property type="project" value="UniProtKB-SubCell"/>
</dbReference>
<comment type="subcellular location">
    <subcellularLocation>
        <location evidence="1">Mitochondrion</location>
    </subcellularLocation>
</comment>
<reference evidence="4 5" key="1">
    <citation type="journal article" date="2021" name="BMC Biol.">
        <title>Horizontally acquired antibacterial genes associated with adaptive radiation of ladybird beetles.</title>
        <authorList>
            <person name="Li H.S."/>
            <person name="Tang X.F."/>
            <person name="Huang Y.H."/>
            <person name="Xu Z.Y."/>
            <person name="Chen M.L."/>
            <person name="Du X.Y."/>
            <person name="Qiu B.Y."/>
            <person name="Chen P.T."/>
            <person name="Zhang W."/>
            <person name="Slipinski A."/>
            <person name="Escalona H.E."/>
            <person name="Waterhouse R.M."/>
            <person name="Zwick A."/>
            <person name="Pang H."/>
        </authorList>
    </citation>
    <scope>NUCLEOTIDE SEQUENCE [LARGE SCALE GENOMIC DNA]</scope>
    <source>
        <strain evidence="4">SYSU2018</strain>
    </source>
</reference>
<organism evidence="4 5">
    <name type="scientific">Cryptolaemus montrouzieri</name>
    <dbReference type="NCBI Taxonomy" id="559131"/>
    <lineage>
        <taxon>Eukaryota</taxon>
        <taxon>Metazoa</taxon>
        <taxon>Ecdysozoa</taxon>
        <taxon>Arthropoda</taxon>
        <taxon>Hexapoda</taxon>
        <taxon>Insecta</taxon>
        <taxon>Pterygota</taxon>
        <taxon>Neoptera</taxon>
        <taxon>Endopterygota</taxon>
        <taxon>Coleoptera</taxon>
        <taxon>Polyphaga</taxon>
        <taxon>Cucujiformia</taxon>
        <taxon>Coccinelloidea</taxon>
        <taxon>Coccinellidae</taxon>
        <taxon>Scymninae</taxon>
        <taxon>Scymnini</taxon>
        <taxon>Cryptolaemus</taxon>
    </lineage>
</organism>